<proteinExistence type="predicted"/>
<reference evidence="1 2" key="1">
    <citation type="journal article" date="2015" name="ISME J.">
        <title>Genomic and phenotypic differentiation among Methanosarcina mazei populations from Columbia River sediment.</title>
        <authorList>
            <person name="Youngblut N.D."/>
            <person name="Wirth J.S."/>
            <person name="Henriksen J.R."/>
            <person name="Smith M."/>
            <person name="Simon H."/>
            <person name="Metcalf W.W."/>
            <person name="Whitaker R.J."/>
        </authorList>
    </citation>
    <scope>NUCLEOTIDE SEQUENCE [LARGE SCALE GENOMIC DNA]</scope>
    <source>
        <strain evidence="1 2">3.H.A.2.1</strain>
    </source>
</reference>
<sequence>MTFYMFFCTVIISHSWRRKHDIKKLFLPQVLAVNLLIKEEMEKNLPNPTINIKFILFEELVGECMMNNDGMC</sequence>
<dbReference type="PATRIC" id="fig|2209.43.peg.3242"/>
<evidence type="ECO:0000313" key="2">
    <source>
        <dbReference type="Proteomes" id="UP000034001"/>
    </source>
</evidence>
<gene>
    <name evidence="1" type="ORF">DU63_14775</name>
</gene>
<dbReference type="AlphaFoldDB" id="A0A0F8K2C9"/>
<organism evidence="1 2">
    <name type="scientific">Methanosarcina mazei</name>
    <name type="common">Methanosarcina frisia</name>
    <dbReference type="NCBI Taxonomy" id="2209"/>
    <lineage>
        <taxon>Archaea</taxon>
        <taxon>Methanobacteriati</taxon>
        <taxon>Methanobacteriota</taxon>
        <taxon>Stenosarchaea group</taxon>
        <taxon>Methanomicrobia</taxon>
        <taxon>Methanosarcinales</taxon>
        <taxon>Methanosarcinaceae</taxon>
        <taxon>Methanosarcina</taxon>
    </lineage>
</organism>
<protein>
    <submittedName>
        <fullName evidence="1">Uncharacterized protein</fullName>
    </submittedName>
</protein>
<name>A0A0F8K2C9_METMZ</name>
<dbReference type="EMBL" id="JJPO01000038">
    <property type="protein sequence ID" value="KKG75110.1"/>
    <property type="molecule type" value="Genomic_DNA"/>
</dbReference>
<comment type="caution">
    <text evidence="1">The sequence shown here is derived from an EMBL/GenBank/DDBJ whole genome shotgun (WGS) entry which is preliminary data.</text>
</comment>
<dbReference type="Proteomes" id="UP000034001">
    <property type="component" value="Unassembled WGS sequence"/>
</dbReference>
<evidence type="ECO:0000313" key="1">
    <source>
        <dbReference type="EMBL" id="KKG75110.1"/>
    </source>
</evidence>
<accession>A0A0F8K2C9</accession>